<evidence type="ECO:0008006" key="5">
    <source>
        <dbReference type="Google" id="ProtNLM"/>
    </source>
</evidence>
<dbReference type="AlphaFoldDB" id="A0A840MIS2"/>
<organism evidence="3 4">
    <name type="scientific">Chitinivorax tropicus</name>
    <dbReference type="NCBI Taxonomy" id="714531"/>
    <lineage>
        <taxon>Bacteria</taxon>
        <taxon>Pseudomonadati</taxon>
        <taxon>Pseudomonadota</taxon>
        <taxon>Betaproteobacteria</taxon>
        <taxon>Chitinivorax</taxon>
    </lineage>
</organism>
<dbReference type="InterPro" id="IPR028950">
    <property type="entry name" value="Imm71"/>
</dbReference>
<dbReference type="RefSeq" id="WP_184039400.1">
    <property type="nucleotide sequence ID" value="NZ_JACHHY010000014.1"/>
</dbReference>
<feature type="domain" description="Immunity protein 72" evidence="1">
    <location>
        <begin position="220"/>
        <end position="317"/>
    </location>
</feature>
<protein>
    <recommendedName>
        <fullName evidence="5">Immunity protein 72 domain-containing protein</fullName>
    </recommendedName>
</protein>
<gene>
    <name evidence="3" type="ORF">HNQ59_002402</name>
</gene>
<name>A0A840MIS2_9PROT</name>
<dbReference type="EMBL" id="JACHHY010000014">
    <property type="protein sequence ID" value="MBB5019104.1"/>
    <property type="molecule type" value="Genomic_DNA"/>
</dbReference>
<evidence type="ECO:0000259" key="2">
    <source>
        <dbReference type="Pfam" id="PF15602"/>
    </source>
</evidence>
<feature type="domain" description="Immunity protein 71" evidence="2">
    <location>
        <begin position="8"/>
        <end position="138"/>
    </location>
</feature>
<sequence>MAFYTTAPTEAERPVLFRILKQQSSLTIWQQIVPYYSAWVDEIVRSADLRVELPDWYETYLGPDRPRDKEMFSQHDIVEAMTLKAALVDAVDKLRRGDRSVFLWRGYFSGQGYICEARRLLSSWATQIRRYGSGEVDFTVESDHWPPLERLYLLTEMAMLNGVYVLQTRCIDDPAPLDTFDVFKGDGDAEAGRVPTHLTRLYRHLMAIKEQLPPVPVPKEEVLVKTGHTLPCTGIWEPVKVDLSAGFLGLFQRPQIPADGVFEPDGCMNYLHGGARAPTVEFEEEKWPIVGKPTVWRLLWKDERYLDGTVPDEEKDYVFAVPGEPWVRRYEPQPGPPPPAEHGLKLITARTGEAAIESGYWAAQEHIEGRTRVNKGERLPDYRGKPVTWVYTGLK</sequence>
<dbReference type="InterPro" id="IPR028966">
    <property type="entry name" value="Imm72"/>
</dbReference>
<evidence type="ECO:0000259" key="1">
    <source>
        <dbReference type="Pfam" id="PF15584"/>
    </source>
</evidence>
<evidence type="ECO:0000313" key="3">
    <source>
        <dbReference type="EMBL" id="MBB5019104.1"/>
    </source>
</evidence>
<reference evidence="3 4" key="1">
    <citation type="submission" date="2020-08" db="EMBL/GenBank/DDBJ databases">
        <title>Genomic Encyclopedia of Type Strains, Phase IV (KMG-IV): sequencing the most valuable type-strain genomes for metagenomic binning, comparative biology and taxonomic classification.</title>
        <authorList>
            <person name="Goeker M."/>
        </authorList>
    </citation>
    <scope>NUCLEOTIDE SEQUENCE [LARGE SCALE GENOMIC DNA]</scope>
    <source>
        <strain evidence="3 4">DSM 27165</strain>
    </source>
</reference>
<comment type="caution">
    <text evidence="3">The sequence shown here is derived from an EMBL/GenBank/DDBJ whole genome shotgun (WGS) entry which is preliminary data.</text>
</comment>
<proteinExistence type="predicted"/>
<dbReference type="Pfam" id="PF15602">
    <property type="entry name" value="Imm71"/>
    <property type="match status" value="1"/>
</dbReference>
<accession>A0A840MIS2</accession>
<keyword evidence="4" id="KW-1185">Reference proteome</keyword>
<dbReference type="Proteomes" id="UP000575898">
    <property type="component" value="Unassembled WGS sequence"/>
</dbReference>
<dbReference type="Pfam" id="PF15584">
    <property type="entry name" value="Imm72"/>
    <property type="match status" value="1"/>
</dbReference>
<evidence type="ECO:0000313" key="4">
    <source>
        <dbReference type="Proteomes" id="UP000575898"/>
    </source>
</evidence>